<evidence type="ECO:0000259" key="4">
    <source>
        <dbReference type="SMART" id="SM00382"/>
    </source>
</evidence>
<protein>
    <submittedName>
        <fullName evidence="5">AAA family ATPase</fullName>
    </submittedName>
</protein>
<organism evidence="5">
    <name type="scientific">Leptospirillum ferriphilum</name>
    <dbReference type="NCBI Taxonomy" id="178606"/>
    <lineage>
        <taxon>Bacteria</taxon>
        <taxon>Pseudomonadati</taxon>
        <taxon>Nitrospirota</taxon>
        <taxon>Nitrospiria</taxon>
        <taxon>Nitrospirales</taxon>
        <taxon>Nitrospiraceae</taxon>
        <taxon>Leptospirillum</taxon>
    </lineage>
</organism>
<dbReference type="AlphaFoldDB" id="A0A7C3R2N3"/>
<dbReference type="Gene3D" id="3.40.50.300">
    <property type="entry name" value="P-loop containing nucleotide triphosphate hydrolases"/>
    <property type="match status" value="1"/>
</dbReference>
<dbReference type="EMBL" id="DTMM01000047">
    <property type="protein sequence ID" value="HFT92793.1"/>
    <property type="molecule type" value="Genomic_DNA"/>
</dbReference>
<dbReference type="CDD" id="cd00009">
    <property type="entry name" value="AAA"/>
    <property type="match status" value="1"/>
</dbReference>
<dbReference type="Pfam" id="PF01695">
    <property type="entry name" value="IstB_IS21"/>
    <property type="match status" value="1"/>
</dbReference>
<reference evidence="5" key="1">
    <citation type="journal article" date="2020" name="mSystems">
        <title>Genome- and Community-Level Interaction Insights into Carbon Utilization and Element Cycling Functions of Hydrothermarchaeota in Hydrothermal Sediment.</title>
        <authorList>
            <person name="Zhou Z."/>
            <person name="Liu Y."/>
            <person name="Xu W."/>
            <person name="Pan J."/>
            <person name="Luo Z.H."/>
            <person name="Li M."/>
        </authorList>
    </citation>
    <scope>NUCLEOTIDE SEQUENCE [LARGE SCALE GENOMIC DNA]</scope>
    <source>
        <strain evidence="5">SpSt-902</strain>
    </source>
</reference>
<dbReference type="InterPro" id="IPR027417">
    <property type="entry name" value="P-loop_NTPase"/>
</dbReference>
<dbReference type="PANTHER" id="PTHR30050">
    <property type="entry name" value="CHROMOSOMAL REPLICATION INITIATOR PROTEIN DNAA"/>
    <property type="match status" value="1"/>
</dbReference>
<accession>A0A7C3R2N3</accession>
<evidence type="ECO:0000256" key="1">
    <source>
        <dbReference type="ARBA" id="ARBA00008059"/>
    </source>
</evidence>
<dbReference type="GO" id="GO:0006260">
    <property type="term" value="P:DNA replication"/>
    <property type="evidence" value="ECO:0007669"/>
    <property type="project" value="TreeGrafter"/>
</dbReference>
<dbReference type="SUPFAM" id="SSF52540">
    <property type="entry name" value="P-loop containing nucleoside triphosphate hydrolases"/>
    <property type="match status" value="1"/>
</dbReference>
<keyword evidence="2" id="KW-0547">Nucleotide-binding</keyword>
<dbReference type="SMART" id="SM00382">
    <property type="entry name" value="AAA"/>
    <property type="match status" value="1"/>
</dbReference>
<dbReference type="PANTHER" id="PTHR30050:SF4">
    <property type="entry name" value="ATP-BINDING PROTEIN RV3427C IN INSERTION SEQUENCE-RELATED"/>
    <property type="match status" value="1"/>
</dbReference>
<comment type="caution">
    <text evidence="5">The sequence shown here is derived from an EMBL/GenBank/DDBJ whole genome shotgun (WGS) entry which is preliminary data.</text>
</comment>
<dbReference type="GO" id="GO:0005524">
    <property type="term" value="F:ATP binding"/>
    <property type="evidence" value="ECO:0007669"/>
    <property type="project" value="UniProtKB-KW"/>
</dbReference>
<keyword evidence="3" id="KW-0067">ATP-binding</keyword>
<dbReference type="InterPro" id="IPR002611">
    <property type="entry name" value="IstB_ATP-bd"/>
</dbReference>
<name>A0A7C3R2N3_9BACT</name>
<evidence type="ECO:0000256" key="2">
    <source>
        <dbReference type="ARBA" id="ARBA00022741"/>
    </source>
</evidence>
<gene>
    <name evidence="5" type="ORF">ENX03_02405</name>
</gene>
<proteinExistence type="inferred from homology"/>
<dbReference type="InterPro" id="IPR003593">
    <property type="entry name" value="AAA+_ATPase"/>
</dbReference>
<dbReference type="PIRSF" id="PIRSF003073">
    <property type="entry name" value="DNAC_TnpB_IstB"/>
    <property type="match status" value="1"/>
</dbReference>
<dbReference type="InterPro" id="IPR028350">
    <property type="entry name" value="DNAC/IstB-like"/>
</dbReference>
<dbReference type="InterPro" id="IPR047661">
    <property type="entry name" value="IstB"/>
</dbReference>
<feature type="domain" description="AAA+ ATPase" evidence="4">
    <location>
        <begin position="99"/>
        <end position="237"/>
    </location>
</feature>
<evidence type="ECO:0000313" key="5">
    <source>
        <dbReference type="EMBL" id="HFT92793.1"/>
    </source>
</evidence>
<evidence type="ECO:0000256" key="3">
    <source>
        <dbReference type="ARBA" id="ARBA00022840"/>
    </source>
</evidence>
<dbReference type="NCBIfam" id="NF038214">
    <property type="entry name" value="IS21_help_AAA"/>
    <property type="match status" value="1"/>
</dbReference>
<sequence length="252" mass="28281">MLINPLKDKLTALKLTGMLEALEDQIRMPDLVRDLSFEDRMGLVVDREIALQESLRTGRRLKAAKLRMSASIENIDFRAPRGLKKPLILSLANGAWIENHQNILITGPTGIGKSYVAEALGQKACRQGHRVLLLRVPRLFQALALARGTGRLLTFFRNLARLDVLLLEDFGLSSCTSEQRQDLLEIFDDRHQTRSTILTSQLPVGAWHEQIGEPTVADAIMDRLLHGAYVIEMKGESLRKRRTDEPAPDGTK</sequence>
<comment type="similarity">
    <text evidence="1">Belongs to the IS21/IS1162 putative ATP-binding protein family.</text>
</comment>